<feature type="transmembrane region" description="Helical" evidence="1">
    <location>
        <begin position="259"/>
        <end position="276"/>
    </location>
</feature>
<evidence type="ECO:0000256" key="1">
    <source>
        <dbReference type="SAM" id="Phobius"/>
    </source>
</evidence>
<feature type="transmembrane region" description="Helical" evidence="1">
    <location>
        <begin position="107"/>
        <end position="124"/>
    </location>
</feature>
<feature type="transmembrane region" description="Helical" evidence="1">
    <location>
        <begin position="381"/>
        <end position="404"/>
    </location>
</feature>
<dbReference type="InterPro" id="IPR051533">
    <property type="entry name" value="WaaL-like"/>
</dbReference>
<feature type="transmembrane region" description="Helical" evidence="1">
    <location>
        <begin position="214"/>
        <end position="232"/>
    </location>
</feature>
<comment type="caution">
    <text evidence="2">The sequence shown here is derived from an EMBL/GenBank/DDBJ whole genome shotgun (WGS) entry which is preliminary data.</text>
</comment>
<evidence type="ECO:0000313" key="3">
    <source>
        <dbReference type="Proteomes" id="UP000176778"/>
    </source>
</evidence>
<proteinExistence type="predicted"/>
<evidence type="ECO:0008006" key="4">
    <source>
        <dbReference type="Google" id="ProtNLM"/>
    </source>
</evidence>
<keyword evidence="1" id="KW-1133">Transmembrane helix</keyword>
<dbReference type="AlphaFoldDB" id="A0A1F7X395"/>
<feature type="transmembrane region" description="Helical" evidence="1">
    <location>
        <begin position="77"/>
        <end position="95"/>
    </location>
</feature>
<protein>
    <recommendedName>
        <fullName evidence="4">O-antigen polymerase</fullName>
    </recommendedName>
</protein>
<evidence type="ECO:0000313" key="2">
    <source>
        <dbReference type="EMBL" id="OGM09353.1"/>
    </source>
</evidence>
<accession>A0A1F7X395</accession>
<organism evidence="2 3">
    <name type="scientific">Candidatus Woesebacteria bacterium RBG_13_46_13</name>
    <dbReference type="NCBI Taxonomy" id="1802479"/>
    <lineage>
        <taxon>Bacteria</taxon>
        <taxon>Candidatus Woeseibacteriota</taxon>
    </lineage>
</organism>
<feature type="transmembrane region" description="Helical" evidence="1">
    <location>
        <begin position="238"/>
        <end position="254"/>
    </location>
</feature>
<dbReference type="Proteomes" id="UP000176778">
    <property type="component" value="Unassembled WGS sequence"/>
</dbReference>
<reference evidence="2 3" key="1">
    <citation type="journal article" date="2016" name="Nat. Commun.">
        <title>Thousands of microbial genomes shed light on interconnected biogeochemical processes in an aquifer system.</title>
        <authorList>
            <person name="Anantharaman K."/>
            <person name="Brown C.T."/>
            <person name="Hug L.A."/>
            <person name="Sharon I."/>
            <person name="Castelle C.J."/>
            <person name="Probst A.J."/>
            <person name="Thomas B.C."/>
            <person name="Singh A."/>
            <person name="Wilkins M.J."/>
            <person name="Karaoz U."/>
            <person name="Brodie E.L."/>
            <person name="Williams K.H."/>
            <person name="Hubbard S.S."/>
            <person name="Banfield J.F."/>
        </authorList>
    </citation>
    <scope>NUCLEOTIDE SEQUENCE [LARGE SCALE GENOMIC DNA]</scope>
</reference>
<feature type="transmembrane region" description="Helical" evidence="1">
    <location>
        <begin position="449"/>
        <end position="465"/>
    </location>
</feature>
<name>A0A1F7X395_9BACT</name>
<dbReference type="STRING" id="1802479.A2Y68_00065"/>
<dbReference type="PANTHER" id="PTHR37422:SF13">
    <property type="entry name" value="LIPOPOLYSACCHARIDE BIOSYNTHESIS PROTEIN PA4999-RELATED"/>
    <property type="match status" value="1"/>
</dbReference>
<keyword evidence="1" id="KW-0472">Membrane</keyword>
<feature type="transmembrane region" description="Helical" evidence="1">
    <location>
        <begin position="46"/>
        <end position="65"/>
    </location>
</feature>
<gene>
    <name evidence="2" type="ORF">A2Y68_00065</name>
</gene>
<sequence>MQKLLPIFENVLFWAGMTLVMFIPLFMKFPLVKVGGTFVSVRTEDVLIFLTYLVWGIYLLLSGSIRRLLKDKLNQAFLLFFALGGLSVFSGIFLTHTVSAHLGILHLARRIEIFLFLPLFASIVKTKRRAYVLLGALSIVVLLANFYALGQRFLRFPAVSTTNSELAQGIIYYIQPFGRIISTFAGHYDLAVFLVMAMTISSSLIFYFWKKRQVAYTVWLGALILVSGLVLVMTAARLSFVAAFLGVILAIILAGRKKFILLVFVLAALALVYPSHLRERFVSTFTVNILKSWQMYFVKTGTSKNKLNIPTLPSAGRSSASEFLSPDIAPGEPVDVTDLGVFRSFEIRVRAEWPRAIRAFVKNPLLGTGYSSLGLAIDNDILRSLGEVGILGTFAFFLVIYEAVKRLIIIYRSQSGFVRYFAAGVIAMVFAFIVNSLFIDVFEASKTGSLFWMILGITLAFGKLGKND</sequence>
<keyword evidence="1" id="KW-0812">Transmembrane</keyword>
<dbReference type="PANTHER" id="PTHR37422">
    <property type="entry name" value="TEICHURONIC ACID BIOSYNTHESIS PROTEIN TUAE"/>
    <property type="match status" value="1"/>
</dbReference>
<dbReference type="EMBL" id="MGFR01000005">
    <property type="protein sequence ID" value="OGM09353.1"/>
    <property type="molecule type" value="Genomic_DNA"/>
</dbReference>
<feature type="transmembrane region" description="Helical" evidence="1">
    <location>
        <begin position="190"/>
        <end position="209"/>
    </location>
</feature>
<feature type="transmembrane region" description="Helical" evidence="1">
    <location>
        <begin position="7"/>
        <end position="26"/>
    </location>
</feature>
<feature type="transmembrane region" description="Helical" evidence="1">
    <location>
        <begin position="416"/>
        <end position="437"/>
    </location>
</feature>
<feature type="transmembrane region" description="Helical" evidence="1">
    <location>
        <begin position="131"/>
        <end position="150"/>
    </location>
</feature>